<gene>
    <name evidence="1" type="ORF">SCLTRI_LOCUS6671</name>
</gene>
<name>A0A8H2VXT9_9HELO</name>
<dbReference type="Proteomes" id="UP000624404">
    <property type="component" value="Unassembled WGS sequence"/>
</dbReference>
<proteinExistence type="predicted"/>
<protein>
    <submittedName>
        <fullName evidence="1">8ac1ec8c-57b0-488b-bf2d-9aa482594b3c-CDS</fullName>
    </submittedName>
</protein>
<evidence type="ECO:0000313" key="2">
    <source>
        <dbReference type="Proteomes" id="UP000624404"/>
    </source>
</evidence>
<reference evidence="1" key="1">
    <citation type="submission" date="2020-10" db="EMBL/GenBank/DDBJ databases">
        <authorList>
            <person name="Kusch S."/>
        </authorList>
    </citation>
    <scope>NUCLEOTIDE SEQUENCE</scope>
    <source>
        <strain evidence="1">SwB9</strain>
    </source>
</reference>
<keyword evidence="2" id="KW-1185">Reference proteome</keyword>
<dbReference type="EMBL" id="CAJHIA010000022">
    <property type="protein sequence ID" value="CAD6446879.1"/>
    <property type="molecule type" value="Genomic_DNA"/>
</dbReference>
<dbReference type="OrthoDB" id="3491358at2759"/>
<evidence type="ECO:0000313" key="1">
    <source>
        <dbReference type="EMBL" id="CAD6446879.1"/>
    </source>
</evidence>
<sequence>MFHHHPYHKGPIFGTVVKDELPLKPGRHNTPDLVERLLKRIDVVSPPSSKDKDVSEARADVSEAMSSLGAYVAIQTNDNDHRFELETFKGNEYNKFLMKLFEASKVIFSVNELPSTKVSEALGHEFPPADLIVHRITTNKLSRFAAEIKIRGKERSWDHIGALLGAMLELYFKYYGCDCIMCRQHDQGYGLGEGHAWQEIAHKLETSDILQVKIREFFPNSGPIDLFRKQLYIEELSYCRSLHCPVADYATVAK</sequence>
<dbReference type="AlphaFoldDB" id="A0A8H2VXT9"/>
<comment type="caution">
    <text evidence="1">The sequence shown here is derived from an EMBL/GenBank/DDBJ whole genome shotgun (WGS) entry which is preliminary data.</text>
</comment>
<accession>A0A8H2VXT9</accession>
<organism evidence="1 2">
    <name type="scientific">Sclerotinia trifoliorum</name>
    <dbReference type="NCBI Taxonomy" id="28548"/>
    <lineage>
        <taxon>Eukaryota</taxon>
        <taxon>Fungi</taxon>
        <taxon>Dikarya</taxon>
        <taxon>Ascomycota</taxon>
        <taxon>Pezizomycotina</taxon>
        <taxon>Leotiomycetes</taxon>
        <taxon>Helotiales</taxon>
        <taxon>Sclerotiniaceae</taxon>
        <taxon>Sclerotinia</taxon>
    </lineage>
</organism>